<dbReference type="PANTHER" id="PTHR10185:SF17">
    <property type="entry name" value="GM01519P-RELATED"/>
    <property type="match status" value="1"/>
</dbReference>
<feature type="chain" id="PRO_5036679062" description="PLD phosphodiesterase domain-containing protein" evidence="2">
    <location>
        <begin position="28"/>
        <end position="219"/>
    </location>
</feature>
<dbReference type="EMBL" id="JACEFF010000277">
    <property type="protein sequence ID" value="KAH9640672.1"/>
    <property type="molecule type" value="Genomic_DNA"/>
</dbReference>
<evidence type="ECO:0000256" key="1">
    <source>
        <dbReference type="ARBA" id="ARBA00008664"/>
    </source>
</evidence>
<dbReference type="Gene3D" id="3.30.870.10">
    <property type="entry name" value="Endonuclease Chain A"/>
    <property type="match status" value="1"/>
</dbReference>
<keyword evidence="2" id="KW-0732">Signal</keyword>
<dbReference type="SUPFAM" id="SSF56024">
    <property type="entry name" value="Phospholipase D/nuclease"/>
    <property type="match status" value="1"/>
</dbReference>
<comment type="caution">
    <text evidence="4">The sequence shown here is derived from an EMBL/GenBank/DDBJ whole genome shotgun (WGS) entry which is preliminary data.</text>
</comment>
<dbReference type="PROSITE" id="PS50035">
    <property type="entry name" value="PLD"/>
    <property type="match status" value="1"/>
</dbReference>
<evidence type="ECO:0000259" key="3">
    <source>
        <dbReference type="PROSITE" id="PS50035"/>
    </source>
</evidence>
<dbReference type="AlphaFoldDB" id="A0A922MQT6"/>
<feature type="domain" description="PLD phosphodiesterase" evidence="3">
    <location>
        <begin position="144"/>
        <end position="170"/>
    </location>
</feature>
<dbReference type="GO" id="GO:0003824">
    <property type="term" value="F:catalytic activity"/>
    <property type="evidence" value="ECO:0007669"/>
    <property type="project" value="InterPro"/>
</dbReference>
<gene>
    <name evidence="4" type="ORF">HF086_010550</name>
</gene>
<dbReference type="InterPro" id="IPR050874">
    <property type="entry name" value="Diverse_PLD-related"/>
</dbReference>
<dbReference type="Pfam" id="PF00614">
    <property type="entry name" value="PLDc"/>
    <property type="match status" value="1"/>
</dbReference>
<dbReference type="PANTHER" id="PTHR10185">
    <property type="entry name" value="PHOSPHOLIPASE D - RELATED"/>
    <property type="match status" value="1"/>
</dbReference>
<dbReference type="Proteomes" id="UP000814243">
    <property type="component" value="Unassembled WGS sequence"/>
</dbReference>
<evidence type="ECO:0000256" key="2">
    <source>
        <dbReference type="SAM" id="SignalP"/>
    </source>
</evidence>
<reference evidence="4" key="1">
    <citation type="journal article" date="2021" name="G3 (Bethesda)">
        <title>Genome and transcriptome analysis of the beet armyworm Spodoptera exigua reveals targets for pest control. .</title>
        <authorList>
            <person name="Simon S."/>
            <person name="Breeschoten T."/>
            <person name="Jansen H.J."/>
            <person name="Dirks R.P."/>
            <person name="Schranz M.E."/>
            <person name="Ros V.I.D."/>
        </authorList>
    </citation>
    <scope>NUCLEOTIDE SEQUENCE</scope>
    <source>
        <strain evidence="4">TB_SE_WUR_2020</strain>
    </source>
</reference>
<evidence type="ECO:0000313" key="5">
    <source>
        <dbReference type="Proteomes" id="UP000814243"/>
    </source>
</evidence>
<evidence type="ECO:0000313" key="4">
    <source>
        <dbReference type="EMBL" id="KAH9640672.1"/>
    </source>
</evidence>
<dbReference type="InterPro" id="IPR032803">
    <property type="entry name" value="PLDc_3"/>
</dbReference>
<organism evidence="4 5">
    <name type="scientific">Spodoptera exigua</name>
    <name type="common">Beet armyworm</name>
    <name type="synonym">Noctua fulgens</name>
    <dbReference type="NCBI Taxonomy" id="7107"/>
    <lineage>
        <taxon>Eukaryota</taxon>
        <taxon>Metazoa</taxon>
        <taxon>Ecdysozoa</taxon>
        <taxon>Arthropoda</taxon>
        <taxon>Hexapoda</taxon>
        <taxon>Insecta</taxon>
        <taxon>Pterygota</taxon>
        <taxon>Neoptera</taxon>
        <taxon>Endopterygota</taxon>
        <taxon>Lepidoptera</taxon>
        <taxon>Glossata</taxon>
        <taxon>Ditrysia</taxon>
        <taxon>Noctuoidea</taxon>
        <taxon>Noctuidae</taxon>
        <taxon>Amphipyrinae</taxon>
        <taxon>Spodoptera</taxon>
    </lineage>
</organism>
<proteinExistence type="inferred from homology"/>
<protein>
    <recommendedName>
        <fullName evidence="3">PLD phosphodiesterase domain-containing protein</fullName>
    </recommendedName>
</protein>
<dbReference type="SMART" id="SM00155">
    <property type="entry name" value="PLDc"/>
    <property type="match status" value="1"/>
</dbReference>
<dbReference type="CDD" id="cd09107">
    <property type="entry name" value="PLDc_vPLD3_4_5_like_2"/>
    <property type="match status" value="1"/>
</dbReference>
<dbReference type="InterPro" id="IPR001736">
    <property type="entry name" value="PLipase_D/transphosphatidylase"/>
</dbReference>
<comment type="similarity">
    <text evidence="1">Belongs to the phospholipase D family.</text>
</comment>
<dbReference type="Pfam" id="PF13918">
    <property type="entry name" value="PLDc_3"/>
    <property type="match status" value="1"/>
</dbReference>
<sequence length="219" mass="24928">MSRRKFGHVVALVGVALISDTGTIVWSSPPPLSPVGRTNDDNAIVSIIESAEEFVYISVMDYQPMCVFTHKLTFWPVIDDAIRKAALENKVKVKLLISWWKHSAPAEDNFLRSLSDLSQSYPRVDIQVKRFVVPSTPDQEKIPYARVNHNKYMVTDRTAYIGTSNWSGDYFTTTAGVAFVFQDLADGLPQNMTKDIRKELQEVFERDWNSPYAVPLRRL</sequence>
<feature type="signal peptide" evidence="2">
    <location>
        <begin position="1"/>
        <end position="27"/>
    </location>
</feature>
<accession>A0A922MQT6</accession>
<name>A0A922MQT6_SPOEX</name>